<feature type="signal peptide" evidence="2">
    <location>
        <begin position="1"/>
        <end position="25"/>
    </location>
</feature>
<keyword evidence="1" id="KW-0472">Membrane</keyword>
<sequence length="124" mass="13404">MATTKVTGRSLRILVLWILINTVNGLWGETCGEGFNCLSGYHCCSQSSGICCPNGFFCSGTSCTSLIIVIFPCIVAALILVVAIIVIITCRKLKAKGIKMQLISKQGNQTKKKPLNNTWMDGMT</sequence>
<organism evidence="3 4">
    <name type="scientific">Magallana gigas</name>
    <name type="common">Pacific oyster</name>
    <name type="synonym">Crassostrea gigas</name>
    <dbReference type="NCBI Taxonomy" id="29159"/>
    <lineage>
        <taxon>Eukaryota</taxon>
        <taxon>Metazoa</taxon>
        <taxon>Spiralia</taxon>
        <taxon>Lophotrochozoa</taxon>
        <taxon>Mollusca</taxon>
        <taxon>Bivalvia</taxon>
        <taxon>Autobranchia</taxon>
        <taxon>Pteriomorphia</taxon>
        <taxon>Ostreida</taxon>
        <taxon>Ostreoidea</taxon>
        <taxon>Ostreidae</taxon>
        <taxon>Magallana</taxon>
    </lineage>
</organism>
<feature type="chain" id="PRO_5036444676" description="Granulins domain-containing protein" evidence="2">
    <location>
        <begin position="26"/>
        <end position="124"/>
    </location>
</feature>
<proteinExistence type="predicted"/>
<evidence type="ECO:0000313" key="3">
    <source>
        <dbReference type="EnsemblMetazoa" id="G35255.1:cds"/>
    </source>
</evidence>
<reference evidence="3" key="1">
    <citation type="submission" date="2022-08" db="UniProtKB">
        <authorList>
            <consortium name="EnsemblMetazoa"/>
        </authorList>
    </citation>
    <scope>IDENTIFICATION</scope>
    <source>
        <strain evidence="3">05x7-T-G4-1.051#20</strain>
    </source>
</reference>
<keyword evidence="4" id="KW-1185">Reference proteome</keyword>
<name>A0A8W8MVI9_MAGGI</name>
<dbReference type="AlphaFoldDB" id="A0A8W8MVI9"/>
<protein>
    <recommendedName>
        <fullName evidence="5">Granulins domain-containing protein</fullName>
    </recommendedName>
</protein>
<evidence type="ECO:0008006" key="5">
    <source>
        <dbReference type="Google" id="ProtNLM"/>
    </source>
</evidence>
<evidence type="ECO:0000313" key="4">
    <source>
        <dbReference type="Proteomes" id="UP000005408"/>
    </source>
</evidence>
<dbReference type="EnsemblMetazoa" id="G35255.1">
    <property type="protein sequence ID" value="G35255.1:cds"/>
    <property type="gene ID" value="G35255"/>
</dbReference>
<dbReference type="Proteomes" id="UP000005408">
    <property type="component" value="Unassembled WGS sequence"/>
</dbReference>
<evidence type="ECO:0000256" key="1">
    <source>
        <dbReference type="SAM" id="Phobius"/>
    </source>
</evidence>
<dbReference type="OrthoDB" id="2414008at2759"/>
<keyword evidence="1" id="KW-0812">Transmembrane</keyword>
<dbReference type="KEGG" id="crg:105317237"/>
<dbReference type="RefSeq" id="XP_011412124.2">
    <property type="nucleotide sequence ID" value="XM_011413822.4"/>
</dbReference>
<evidence type="ECO:0000256" key="2">
    <source>
        <dbReference type="SAM" id="SignalP"/>
    </source>
</evidence>
<feature type="transmembrane region" description="Helical" evidence="1">
    <location>
        <begin position="66"/>
        <end position="90"/>
    </location>
</feature>
<keyword evidence="2" id="KW-0732">Signal</keyword>
<dbReference type="GeneID" id="105317237"/>
<keyword evidence="1" id="KW-1133">Transmembrane helix</keyword>
<accession>A0A8W8MVI9</accession>